<protein>
    <submittedName>
        <fullName evidence="2">Phosphoinositide phospholipase C</fullName>
    </submittedName>
</protein>
<accession>A0A0K9PXQ1</accession>
<dbReference type="Gene3D" id="2.60.40.150">
    <property type="entry name" value="C2 domain"/>
    <property type="match status" value="1"/>
</dbReference>
<dbReference type="EMBL" id="LFYR01000550">
    <property type="protein sequence ID" value="KMZ73689.1"/>
    <property type="molecule type" value="Genomic_DNA"/>
</dbReference>
<dbReference type="SUPFAM" id="SSF49562">
    <property type="entry name" value="C2 domain (Calcium/lipid-binding domain, CaLB)"/>
    <property type="match status" value="1"/>
</dbReference>
<dbReference type="PANTHER" id="PTHR10336:SF204">
    <property type="entry name" value="PHOSPHOINOSITIDE PHOSPHOLIPASE C 4-RELATED"/>
    <property type="match status" value="1"/>
</dbReference>
<dbReference type="OrthoDB" id="269822at2759"/>
<dbReference type="Pfam" id="PF00168">
    <property type="entry name" value="C2"/>
    <property type="match status" value="1"/>
</dbReference>
<comment type="caution">
    <text evidence="2">The sequence shown here is derived from an EMBL/GenBank/DDBJ whole genome shotgun (WGS) entry which is preliminary data.</text>
</comment>
<organism evidence="2 3">
    <name type="scientific">Zostera marina</name>
    <name type="common">Eelgrass</name>
    <dbReference type="NCBI Taxonomy" id="29655"/>
    <lineage>
        <taxon>Eukaryota</taxon>
        <taxon>Viridiplantae</taxon>
        <taxon>Streptophyta</taxon>
        <taxon>Embryophyta</taxon>
        <taxon>Tracheophyta</taxon>
        <taxon>Spermatophyta</taxon>
        <taxon>Magnoliopsida</taxon>
        <taxon>Liliopsida</taxon>
        <taxon>Zosteraceae</taxon>
        <taxon>Zostera</taxon>
    </lineage>
</organism>
<dbReference type="CDD" id="cd00275">
    <property type="entry name" value="C2_PLC_like"/>
    <property type="match status" value="1"/>
</dbReference>
<dbReference type="InterPro" id="IPR000008">
    <property type="entry name" value="C2_dom"/>
</dbReference>
<proteinExistence type="predicted"/>
<dbReference type="AlphaFoldDB" id="A0A0K9PXQ1"/>
<gene>
    <name evidence="2" type="ORF">ZOSMA_143G00100</name>
</gene>
<dbReference type="InterPro" id="IPR001192">
    <property type="entry name" value="PI-PLC_fam"/>
</dbReference>
<dbReference type="SMART" id="SM00239">
    <property type="entry name" value="C2"/>
    <property type="match status" value="1"/>
</dbReference>
<reference evidence="3" key="1">
    <citation type="journal article" date="2016" name="Nature">
        <title>The genome of the seagrass Zostera marina reveals angiosperm adaptation to the sea.</title>
        <authorList>
            <person name="Olsen J.L."/>
            <person name="Rouze P."/>
            <person name="Verhelst B."/>
            <person name="Lin Y.-C."/>
            <person name="Bayer T."/>
            <person name="Collen J."/>
            <person name="Dattolo E."/>
            <person name="De Paoli E."/>
            <person name="Dittami S."/>
            <person name="Maumus F."/>
            <person name="Michel G."/>
            <person name="Kersting A."/>
            <person name="Lauritano C."/>
            <person name="Lohaus R."/>
            <person name="Toepel M."/>
            <person name="Tonon T."/>
            <person name="Vanneste K."/>
            <person name="Amirebrahimi M."/>
            <person name="Brakel J."/>
            <person name="Bostroem C."/>
            <person name="Chovatia M."/>
            <person name="Grimwood J."/>
            <person name="Jenkins J.W."/>
            <person name="Jueterbock A."/>
            <person name="Mraz A."/>
            <person name="Stam W.T."/>
            <person name="Tice H."/>
            <person name="Bornberg-Bauer E."/>
            <person name="Green P.J."/>
            <person name="Pearson G.A."/>
            <person name="Procaccini G."/>
            <person name="Duarte C.M."/>
            <person name="Schmutz J."/>
            <person name="Reusch T.B.H."/>
            <person name="Van de Peer Y."/>
        </authorList>
    </citation>
    <scope>NUCLEOTIDE SEQUENCE [LARGE SCALE GENOMIC DNA]</scope>
    <source>
        <strain evidence="3">cv. Finnish</strain>
    </source>
</reference>
<keyword evidence="3" id="KW-1185">Reference proteome</keyword>
<evidence type="ECO:0000313" key="2">
    <source>
        <dbReference type="EMBL" id="KMZ73689.1"/>
    </source>
</evidence>
<dbReference type="PROSITE" id="PS50004">
    <property type="entry name" value="C2"/>
    <property type="match status" value="1"/>
</dbReference>
<feature type="non-terminal residue" evidence="2">
    <location>
        <position position="1"/>
    </location>
</feature>
<sequence>VGIAGVPIDEITKKTKIKKDSWTPIWNEEFNFSLSVPELAVVQIEVRDYDTSTKDDFGGQTCLPISSLRPGIRSVPLFDFKGFKFESVKLLMRFDLC</sequence>
<dbReference type="InterPro" id="IPR035892">
    <property type="entry name" value="C2_domain_sf"/>
</dbReference>
<dbReference type="GO" id="GO:0035556">
    <property type="term" value="P:intracellular signal transduction"/>
    <property type="evidence" value="ECO:0007669"/>
    <property type="project" value="InterPro"/>
</dbReference>
<dbReference type="Proteomes" id="UP000036987">
    <property type="component" value="Unassembled WGS sequence"/>
</dbReference>
<name>A0A0K9PXQ1_ZOSMR</name>
<feature type="domain" description="C2" evidence="1">
    <location>
        <begin position="1"/>
        <end position="79"/>
    </location>
</feature>
<evidence type="ECO:0000259" key="1">
    <source>
        <dbReference type="PROSITE" id="PS50004"/>
    </source>
</evidence>
<dbReference type="PANTHER" id="PTHR10336">
    <property type="entry name" value="PHOSPHOINOSITIDE-SPECIFIC PHOSPHOLIPASE C FAMILY PROTEIN"/>
    <property type="match status" value="1"/>
</dbReference>
<evidence type="ECO:0000313" key="3">
    <source>
        <dbReference type="Proteomes" id="UP000036987"/>
    </source>
</evidence>